<sequence>MAIPNAHHALRQYHQINTESATAYASPHRLIQMLMEGALDSLTKAKGHIQRGDIVAKGEQIGKTIGIVGGLREALNLDVGGPLAANLAALYDYMQQRLVEANLRSDIAILDEVAELLRPIKDAWDAIGATPNAEETLAADAPV</sequence>
<keyword evidence="8" id="KW-1185">Reference proteome</keyword>
<dbReference type="OrthoDB" id="9792010at2"/>
<gene>
    <name evidence="7" type="ORF">BN873_470042</name>
</gene>
<dbReference type="Proteomes" id="UP000035760">
    <property type="component" value="Unassembled WGS sequence"/>
</dbReference>
<evidence type="ECO:0000313" key="7">
    <source>
        <dbReference type="EMBL" id="CDI03300.1"/>
    </source>
</evidence>
<dbReference type="GO" id="GO:0005829">
    <property type="term" value="C:cytosol"/>
    <property type="evidence" value="ECO:0007669"/>
    <property type="project" value="UniProtKB-SubCell"/>
</dbReference>
<comment type="similarity">
    <text evidence="2 6">Belongs to the FliS family.</text>
</comment>
<dbReference type="Gene3D" id="1.20.120.340">
    <property type="entry name" value="Flagellar protein FliS"/>
    <property type="match status" value="1"/>
</dbReference>
<keyword evidence="7" id="KW-0966">Cell projection</keyword>
<dbReference type="GO" id="GO:0071973">
    <property type="term" value="P:bacterial-type flagellum-dependent cell motility"/>
    <property type="evidence" value="ECO:0007669"/>
    <property type="project" value="TreeGrafter"/>
</dbReference>
<dbReference type="PIRSF" id="PIRSF039090">
    <property type="entry name" value="Flis"/>
    <property type="match status" value="1"/>
</dbReference>
<dbReference type="AlphaFoldDB" id="W6MB40"/>
<dbReference type="SUPFAM" id="SSF101116">
    <property type="entry name" value="Flagellar export chaperone FliS"/>
    <property type="match status" value="1"/>
</dbReference>
<keyword evidence="7" id="KW-0282">Flagellum</keyword>
<accession>W6MB40</accession>
<keyword evidence="5" id="KW-0143">Chaperone</keyword>
<keyword evidence="7" id="KW-0969">Cilium</keyword>
<dbReference type="InterPro" id="IPR003713">
    <property type="entry name" value="FliS"/>
</dbReference>
<dbReference type="CDD" id="cd16098">
    <property type="entry name" value="FliS"/>
    <property type="match status" value="1"/>
</dbReference>
<dbReference type="PANTHER" id="PTHR34773">
    <property type="entry name" value="FLAGELLAR SECRETION CHAPERONE FLIS"/>
    <property type="match status" value="1"/>
</dbReference>
<dbReference type="STRING" id="1400863.BN873_470042"/>
<dbReference type="InterPro" id="IPR036584">
    <property type="entry name" value="FliS_sf"/>
</dbReference>
<reference evidence="7" key="2">
    <citation type="submission" date="2014-03" db="EMBL/GenBank/DDBJ databases">
        <title>Candidatus Competibacter-lineage genomes retrieved from metagenomes reveal functional metabolic diversity.</title>
        <authorList>
            <person name="McIlroy S.J."/>
            <person name="Albertsen M."/>
            <person name="Andresen E.K."/>
            <person name="Saunders A.M."/>
            <person name="Kristiansen R."/>
            <person name="Stokholm-Bjerregaard M."/>
            <person name="Nielsen K.L."/>
            <person name="Nielsen P.H."/>
        </authorList>
    </citation>
    <scope>NUCLEOTIDE SEQUENCE</scope>
    <source>
        <strain evidence="7">Run_A_D11</strain>
    </source>
</reference>
<evidence type="ECO:0000256" key="6">
    <source>
        <dbReference type="PIRNR" id="PIRNR039090"/>
    </source>
</evidence>
<evidence type="ECO:0000256" key="3">
    <source>
        <dbReference type="ARBA" id="ARBA00022490"/>
    </source>
</evidence>
<protein>
    <recommendedName>
        <fullName evidence="6">Flagellar secretion chaperone FliS</fullName>
    </recommendedName>
</protein>
<reference evidence="7" key="1">
    <citation type="submission" date="2013-07" db="EMBL/GenBank/DDBJ databases">
        <authorList>
            <person name="McIlroy S."/>
        </authorList>
    </citation>
    <scope>NUCLEOTIDE SEQUENCE [LARGE SCALE GENOMIC DNA]</scope>
    <source>
        <strain evidence="7">Run_A_D11</strain>
    </source>
</reference>
<evidence type="ECO:0000256" key="4">
    <source>
        <dbReference type="ARBA" id="ARBA00022795"/>
    </source>
</evidence>
<dbReference type="GO" id="GO:0044780">
    <property type="term" value="P:bacterial-type flagellum assembly"/>
    <property type="evidence" value="ECO:0007669"/>
    <property type="project" value="InterPro"/>
</dbReference>
<dbReference type="NCBIfam" id="TIGR00208">
    <property type="entry name" value="fliS"/>
    <property type="match status" value="1"/>
</dbReference>
<evidence type="ECO:0000256" key="1">
    <source>
        <dbReference type="ARBA" id="ARBA00004514"/>
    </source>
</evidence>
<keyword evidence="3 6" id="KW-0963">Cytoplasm</keyword>
<dbReference type="PANTHER" id="PTHR34773:SF1">
    <property type="entry name" value="FLAGELLAR SECRETION CHAPERONE FLIS"/>
    <property type="match status" value="1"/>
</dbReference>
<organism evidence="7 8">
    <name type="scientific">Candidatus Competibacter denitrificans Run_A_D11</name>
    <dbReference type="NCBI Taxonomy" id="1400863"/>
    <lineage>
        <taxon>Bacteria</taxon>
        <taxon>Pseudomonadati</taxon>
        <taxon>Pseudomonadota</taxon>
        <taxon>Gammaproteobacteria</taxon>
        <taxon>Candidatus Competibacteraceae</taxon>
        <taxon>Candidatus Competibacter</taxon>
    </lineage>
</organism>
<dbReference type="RefSeq" id="WP_048673925.1">
    <property type="nucleotide sequence ID" value="NZ_CBTJ020000055.1"/>
</dbReference>
<proteinExistence type="inferred from homology"/>
<evidence type="ECO:0000313" key="8">
    <source>
        <dbReference type="Proteomes" id="UP000035760"/>
    </source>
</evidence>
<comment type="subcellular location">
    <subcellularLocation>
        <location evidence="1 6">Cytoplasm</location>
        <location evidence="1 6">Cytosol</location>
    </subcellularLocation>
</comment>
<name>W6MB40_9GAMM</name>
<dbReference type="Pfam" id="PF02561">
    <property type="entry name" value="FliS"/>
    <property type="match status" value="1"/>
</dbReference>
<keyword evidence="4 6" id="KW-1005">Bacterial flagellum biogenesis</keyword>
<evidence type="ECO:0000256" key="2">
    <source>
        <dbReference type="ARBA" id="ARBA00008787"/>
    </source>
</evidence>
<dbReference type="EMBL" id="CBTJ020000055">
    <property type="protein sequence ID" value="CDI03300.1"/>
    <property type="molecule type" value="Genomic_DNA"/>
</dbReference>
<evidence type="ECO:0000256" key="5">
    <source>
        <dbReference type="ARBA" id="ARBA00023186"/>
    </source>
</evidence>
<comment type="caution">
    <text evidence="7">The sequence shown here is derived from an EMBL/GenBank/DDBJ whole genome shotgun (WGS) entry which is preliminary data.</text>
</comment>